<reference evidence="1 2" key="1">
    <citation type="submission" date="2023-11" db="EMBL/GenBank/DDBJ databases">
        <authorList>
            <person name="Okamura Y."/>
        </authorList>
    </citation>
    <scope>NUCLEOTIDE SEQUENCE [LARGE SCALE GENOMIC DNA]</scope>
</reference>
<dbReference type="Proteomes" id="UP001497472">
    <property type="component" value="Unassembled WGS sequence"/>
</dbReference>
<evidence type="ECO:0000313" key="2">
    <source>
        <dbReference type="Proteomes" id="UP001497472"/>
    </source>
</evidence>
<dbReference type="AlphaFoldDB" id="A0AAV1J4X3"/>
<proteinExistence type="predicted"/>
<sequence length="704" mass="82068">MMVDNSETESTRKCFKYHHHLSGNINLVYNATNSMLCFWNKYQIFLHDRLNFEDTAKIIVPEFNIRETLLINNYLICLDDNENVHLISLKFKHSGAKRPKSSFHLKEKDVLRIAYINDDLISLKKENGIFFICSYKINADLSQFKKQQVITKDKSQNGTKCLLFVFALTSNDFDMVKEIFNAKDTWKDHYLLIISFNGLTLYGCLSNSWANGELNFIKLYTAPTEIADIKILYTSHPEIIIGLATGTLICLALNTGKSCKTVHLNTPIHKFLEENDSIIYTDGATLWKADNVFEQVTFRQFFVKQVKDFIKCREQIICTTYNNYIYMFPIDDDSSYIKSVSNEEYCSAEHLLNNSEYLYRILEEINKLETLSKKISNEKNYITTLALSNKQAIVDSIVQYKITVLDNYEEILNEDRTLTFTDDPSDIFNKDNYIFILNITTTHLQQNFKEILSNVFGDLRIHITFSTNNKIIKTTTIIIEELKKADIVLALKSKCINFRKKFYVNIQLITRIPGVLDAKRNLWACLHEKNIHVTSENFIKTGRSSRNVYLKQRNVDISHSILETAMNQYGSIFTVAKATQKPSTDCWNFFVKLPNNYKEVFQSDVLYRNIHKRRRLYLKEQTSDAFIKSQTTLQFMIGVAQDTSVNWSLYTTLETLQRDVKNSITSDGKIEDFLELHNTFQRNITANFPIYEVFYLLPTYETFF</sequence>
<keyword evidence="2" id="KW-1185">Reference proteome</keyword>
<organism evidence="1 2">
    <name type="scientific">Leptosia nina</name>
    <dbReference type="NCBI Taxonomy" id="320188"/>
    <lineage>
        <taxon>Eukaryota</taxon>
        <taxon>Metazoa</taxon>
        <taxon>Ecdysozoa</taxon>
        <taxon>Arthropoda</taxon>
        <taxon>Hexapoda</taxon>
        <taxon>Insecta</taxon>
        <taxon>Pterygota</taxon>
        <taxon>Neoptera</taxon>
        <taxon>Endopterygota</taxon>
        <taxon>Lepidoptera</taxon>
        <taxon>Glossata</taxon>
        <taxon>Ditrysia</taxon>
        <taxon>Papilionoidea</taxon>
        <taxon>Pieridae</taxon>
        <taxon>Pierinae</taxon>
        <taxon>Leptosia</taxon>
    </lineage>
</organism>
<comment type="caution">
    <text evidence="1">The sequence shown here is derived from an EMBL/GenBank/DDBJ whole genome shotgun (WGS) entry which is preliminary data.</text>
</comment>
<evidence type="ECO:0000313" key="1">
    <source>
        <dbReference type="EMBL" id="CAK1543456.1"/>
    </source>
</evidence>
<dbReference type="EMBL" id="CAVLEF010000004">
    <property type="protein sequence ID" value="CAK1543456.1"/>
    <property type="molecule type" value="Genomic_DNA"/>
</dbReference>
<name>A0AAV1J4X3_9NEOP</name>
<protein>
    <submittedName>
        <fullName evidence="1">Uncharacterized protein</fullName>
    </submittedName>
</protein>
<gene>
    <name evidence="1" type="ORF">LNINA_LOCUS3271</name>
</gene>
<accession>A0AAV1J4X3</accession>